<dbReference type="RefSeq" id="WP_266248101.1">
    <property type="nucleotide sequence ID" value="NZ_CP112866.1"/>
</dbReference>
<dbReference type="InterPro" id="IPR032675">
    <property type="entry name" value="LRR_dom_sf"/>
</dbReference>
<gene>
    <name evidence="8" type="ORF">OSC50_18840</name>
</gene>
<dbReference type="SMART" id="SM00369">
    <property type="entry name" value="LRR_TYP"/>
    <property type="match status" value="2"/>
</dbReference>
<keyword evidence="6" id="KW-0833">Ubl conjugation pathway</keyword>
<dbReference type="InterPro" id="IPR001611">
    <property type="entry name" value="Leu-rich_rpt"/>
</dbReference>
<dbReference type="Pfam" id="PF13855">
    <property type="entry name" value="LRR_8"/>
    <property type="match status" value="1"/>
</dbReference>
<accession>A0ABY6QCB6</accession>
<keyword evidence="6" id="KW-1035">Host cytoplasm</keyword>
<comment type="catalytic activity">
    <reaction evidence="1">
        <text>S-ubiquitinyl-[E2 ubiquitin-conjugating enzyme]-L-cysteine + [acceptor protein]-L-lysine = [E2 ubiquitin-conjugating enzyme]-L-cysteine + N(6)-ubiquitinyl-[acceptor protein]-L-lysine.</text>
        <dbReference type="EC" id="2.3.2.27"/>
    </reaction>
</comment>
<evidence type="ECO:0000256" key="2">
    <source>
        <dbReference type="ARBA" id="ARBA00012483"/>
    </source>
</evidence>
<comment type="PTM">
    <text evidence="6">Ubiquitinated in the presence of host E1 ubiquitin-activating enzyme, E2 ubiquitin-conjugating enzyme and ubiquitin.</text>
</comment>
<dbReference type="EMBL" id="CP112866">
    <property type="protein sequence ID" value="UZW17434.1"/>
    <property type="molecule type" value="Genomic_DNA"/>
</dbReference>
<keyword evidence="5" id="KW-0843">Virulence</keyword>
<proteinExistence type="inferred from homology"/>
<feature type="domain" description="NEL" evidence="7">
    <location>
        <begin position="1360"/>
        <end position="1681"/>
    </location>
</feature>
<evidence type="ECO:0000256" key="4">
    <source>
        <dbReference type="ARBA" id="ARBA00022737"/>
    </source>
</evidence>
<keyword evidence="9" id="KW-1185">Reference proteome</keyword>
<evidence type="ECO:0000313" key="9">
    <source>
        <dbReference type="Proteomes" id="UP001164116"/>
    </source>
</evidence>
<dbReference type="Gene3D" id="3.80.10.10">
    <property type="entry name" value="Ribonuclease Inhibitor"/>
    <property type="match status" value="1"/>
</dbReference>
<protein>
    <recommendedName>
        <fullName evidence="2">RING-type E3 ubiquitin transferase</fullName>
        <ecNumber evidence="2">2.3.2.27</ecNumber>
    </recommendedName>
</protein>
<evidence type="ECO:0000256" key="5">
    <source>
        <dbReference type="ARBA" id="ARBA00023026"/>
    </source>
</evidence>
<dbReference type="InterPro" id="IPR050216">
    <property type="entry name" value="LRR_domain-containing"/>
</dbReference>
<evidence type="ECO:0000313" key="8">
    <source>
        <dbReference type="EMBL" id="UZW17434.1"/>
    </source>
</evidence>
<evidence type="ECO:0000256" key="3">
    <source>
        <dbReference type="ARBA" id="ARBA00022614"/>
    </source>
</evidence>
<comment type="similarity">
    <text evidence="6">Belongs to the LRR-containing bacterial E3 ligase family.</text>
</comment>
<dbReference type="InterPro" id="IPR029487">
    <property type="entry name" value="NEL_dom"/>
</dbReference>
<dbReference type="PANTHER" id="PTHR48051:SF1">
    <property type="entry name" value="RAS SUPPRESSOR PROTEIN 1"/>
    <property type="match status" value="1"/>
</dbReference>
<dbReference type="InterPro" id="IPR003591">
    <property type="entry name" value="Leu-rich_rpt_typical-subtyp"/>
</dbReference>
<name>A0ABY6QCB6_9PSED</name>
<evidence type="ECO:0000256" key="6">
    <source>
        <dbReference type="PROSITE-ProRule" id="PRU01398"/>
    </source>
</evidence>
<dbReference type="SUPFAM" id="SSF52058">
    <property type="entry name" value="L domain-like"/>
    <property type="match status" value="1"/>
</dbReference>
<keyword evidence="6" id="KW-0964">Secreted</keyword>
<dbReference type="InterPro" id="IPR046673">
    <property type="entry name" value="ToxA_N"/>
</dbReference>
<dbReference type="PANTHER" id="PTHR48051">
    <property type="match status" value="1"/>
</dbReference>
<sequence length="1706" mass="191786">MADSSTLHPLAAPLPAAAADDKGPHYQLIKTKTPDWLANADLERVYPLNDLALHRPNWHVNASLQQQATLNALNGQAWAAQNKVDQKLRHVQDVYAFAEPLLTRAIKDQYGLDLDVKNTYLHIYTPKQLPWYALALSNGVTSRDVSLLDAALHNFARHERFERYSCYITRPDYRGHFNILRLERTMSLEQFKQLCRGLDLGARYQRHLNESLLPSEPVAQAYLQLHVIASQKAALKAAAQVALMKNDLDASGHAVVMGVLDGTEKRATFYQLNILDTPLTGILLITSDLEKASHIAKVIAYIPHDPVSPLKQYASTAEFALELSRRLQLNAALASSKHVPQHTYQQFFSQFVPHSRRGLFFATLAERLYHVQWHERGPLDPAPAWCEDPVSKPLLQFDVTPITGDLWRQLYQASFNKILNDARSLAVSTAQADDNERRRWWDNTLKIASSLLNMALLVVTPFVPLLGELMLAYTLYQLTDDVMESIVELSEGQADEAAQHVISVITDVMQLAILGTGGVLAKEVLFKPSTFVDSLKAVTVNDQPRLWNPDLTPYARKDLSVPEGSQPDASGLYEHQGEKVLRLDDQHLIVEHDAQSNLHRVKHPSRPGAYAPLIERHASGAWVHEGEAPDNWGSETLQSRLGPLVEGLTPAQRELACEISGTHDGALRMMYANRDSVPPLLADSLKRLKLRDEVQLGPEKIRAGAAIELPTNWSVQVTSELPGWPAGKAIKVFTNSDLSGYSMTYGAIDATEANTLRISHQAVEANQLPEQLSGFLSEAQFRALLPGALAESSAERTQALRNYLADKLEQENIVIFNHLYSTGEVLDTVQGQLLQQQFPQLPKDLAASLLLRVSPRELAVMSSEQRIPLRLKNLGRALANEVRASHASEGFYNDAWLTPDTERMALNILRLHTDALGDLTIAIHEQTANGALRCQLGPAEAGSQSILLYKGQGRYQIHEPRQPAPQAQYSFYEAVLRAVPPDALDYRPGQGAIFKAWLKEKLEPPVERRTVLQAATRRRVDERTVQTLLQRPLFKTFRRWLRDDPPRQRPTVKQTLTRLCPRLSEEQIQQVTASLNTSQGEELLNALEADHTKLLKELEKFRNSHPTLVRAEGLLTLDERLMRAKIIIELRSNWEDGAYLRMLPAQPRARGTLLDLSELVLGRYIRRLEPLAADFSHVTRLNLSGTRLGDGDSTFLENFPNLRAVDLSHNNLSALPPQLPKMNNLRALNLSENPIAWRPSDYAILAQCPHLRSLNLEGNTQLEIAPDISHMRDLRQLVLRRTRIRQWPNGLESPRLDIPELDLSNTAITTVPEFALDSVGARIVASSWLDRTKLERLDEDRFVSYRRGFGIDPYRTVPRGGRAASQYWVAGLEGESLAVARKVWDDLEREHGSQGFFDVLRLLQPPEQFQTELDAQLYEAGRSDLSIRVWQMLFAMDENPQFRERMFSLAGVPDNCADAGAYTFNRMGVETLLEEIHRDNSAPGLATRESRLAHLAMQSWRLDEVNRLAGKEIEYRVKPVSKGGLGLAFGSGANEVDDVQVHLAYQTGLKTRLDLPWLSEHMVYRNTARVTQTHLDDAAIKIAAAEEGDGLVDGMLKQPFWSDYLQDTYLEAFNTRREARNQAGSQLEDLLDLQKQWADASVSTERKARLREQLVALADALEIAQDEALSDQPLADDTVLRLYTHIQRDYIELGRQLTRQALADMI</sequence>
<dbReference type="Gene3D" id="1.20.58.360">
    <property type="entry name" value="Shigella T3SS effector IpaH defines"/>
    <property type="match status" value="1"/>
</dbReference>
<keyword evidence="6" id="KW-0808">Transferase</keyword>
<dbReference type="Pfam" id="PF20178">
    <property type="entry name" value="ToxA_N"/>
    <property type="match status" value="1"/>
</dbReference>
<keyword evidence="4" id="KW-0677">Repeat</keyword>
<feature type="active site" description="Glycyl thioester intermediate" evidence="6">
    <location>
        <position position="1456"/>
    </location>
</feature>
<keyword evidence="3" id="KW-0433">Leucine-rich repeat</keyword>
<dbReference type="EC" id="2.3.2.27" evidence="2"/>
<dbReference type="Pfam" id="PF14496">
    <property type="entry name" value="NEL"/>
    <property type="match status" value="1"/>
</dbReference>
<keyword evidence="6" id="KW-0832">Ubl conjugation</keyword>
<dbReference type="PROSITE" id="PS52053">
    <property type="entry name" value="NEL"/>
    <property type="match status" value="1"/>
</dbReference>
<organism evidence="8 9">
    <name type="scientific">Pseudomonas quebecensis</name>
    <dbReference type="NCBI Taxonomy" id="2995174"/>
    <lineage>
        <taxon>Bacteria</taxon>
        <taxon>Pseudomonadati</taxon>
        <taxon>Pseudomonadota</taxon>
        <taxon>Gammaproteobacteria</taxon>
        <taxon>Pseudomonadales</taxon>
        <taxon>Pseudomonadaceae</taxon>
        <taxon>Pseudomonas</taxon>
    </lineage>
</organism>
<reference evidence="8" key="1">
    <citation type="submission" date="2022-11" db="EMBL/GenBank/DDBJ databases">
        <title>Taxonomic description of a new Pseudomonas species.</title>
        <authorList>
            <person name="Tambong J.T."/>
        </authorList>
    </citation>
    <scope>NUCLEOTIDE SEQUENCE</scope>
    <source>
        <strain evidence="8">S1Bt42</strain>
    </source>
</reference>
<dbReference type="Proteomes" id="UP001164116">
    <property type="component" value="Chromosome"/>
</dbReference>
<evidence type="ECO:0000259" key="7">
    <source>
        <dbReference type="PROSITE" id="PS52053"/>
    </source>
</evidence>
<evidence type="ECO:0000256" key="1">
    <source>
        <dbReference type="ARBA" id="ARBA00000900"/>
    </source>
</evidence>